<accession>A0ABN7ED21</accession>
<reference evidence="2" key="1">
    <citation type="journal article" date="2020" name="Sci. Rep.">
        <title>Chromosome-scale genome assembly for the duckweed Spirodela intermedia, integrating cytogenetic maps, PacBio and Oxford Nanopore libraries.</title>
        <authorList>
            <person name="Hoang P.T.N."/>
            <person name="Fiebig A."/>
            <person name="Novak P."/>
            <person name="Macas J."/>
            <person name="Cao H.X."/>
            <person name="Stepanenko A."/>
            <person name="Chen G."/>
            <person name="Borisjuk N."/>
            <person name="Scholz U."/>
            <person name="Schubert I."/>
        </authorList>
    </citation>
    <scope>NUCLEOTIDE SEQUENCE [LARGE SCALE GENOMIC DNA]</scope>
</reference>
<dbReference type="Proteomes" id="UP001189122">
    <property type="component" value="Unassembled WGS sequence"/>
</dbReference>
<sequence>MVSELTIYTLPSMPKCLKFNGTKLYQWEKFVKLTLLGRGLSEHLIDDSIGMNDPNYRI</sequence>
<protein>
    <submittedName>
        <fullName evidence="1">Uncharacterized protein</fullName>
    </submittedName>
</protein>
<proteinExistence type="predicted"/>
<name>A0ABN7ED21_SPIIN</name>
<evidence type="ECO:0000313" key="2">
    <source>
        <dbReference type="Proteomes" id="UP001189122"/>
    </source>
</evidence>
<organism evidence="1 2">
    <name type="scientific">Spirodela intermedia</name>
    <name type="common">Intermediate duckweed</name>
    <dbReference type="NCBI Taxonomy" id="51605"/>
    <lineage>
        <taxon>Eukaryota</taxon>
        <taxon>Viridiplantae</taxon>
        <taxon>Streptophyta</taxon>
        <taxon>Embryophyta</taxon>
        <taxon>Tracheophyta</taxon>
        <taxon>Spermatophyta</taxon>
        <taxon>Magnoliopsida</taxon>
        <taxon>Liliopsida</taxon>
        <taxon>Araceae</taxon>
        <taxon>Lemnoideae</taxon>
        <taxon>Spirodela</taxon>
    </lineage>
</organism>
<keyword evidence="2" id="KW-1185">Reference proteome</keyword>
<gene>
    <name evidence="1" type="ORF">SI7747_UN022155</name>
</gene>
<dbReference type="EMBL" id="CACRZD030000409">
    <property type="protein sequence ID" value="CAA6675813.1"/>
    <property type="molecule type" value="Genomic_DNA"/>
</dbReference>
<comment type="caution">
    <text evidence="1">The sequence shown here is derived from an EMBL/GenBank/DDBJ whole genome shotgun (WGS) entry which is preliminary data.</text>
</comment>
<evidence type="ECO:0000313" key="1">
    <source>
        <dbReference type="EMBL" id="CAA6675813.1"/>
    </source>
</evidence>